<evidence type="ECO:0000313" key="1">
    <source>
        <dbReference type="EnsemblPlants" id="AVESA.00010b.r2.5DG0942550.1.CDS"/>
    </source>
</evidence>
<dbReference type="Proteomes" id="UP001732700">
    <property type="component" value="Chromosome 5D"/>
</dbReference>
<protein>
    <submittedName>
        <fullName evidence="1">Uncharacterized protein</fullName>
    </submittedName>
</protein>
<sequence>MKRSSKQYELFRRTRSDGSCFYRALLFSYLENLGQMQDRQAEIFRLKECVEVSINRFYQLEWKEAYFLNPDEYFLSVAYEFYCLVNSVANGLTSDKLYERSLGETSSGRSKDVNPCCDVLFVFLFFIEHIMFSSVISFLRLLTEIEIRTQAIYKPFIPEDMIPLQFCRKEVRGLYAEDEAIQMRALTYALGIPLRVEIVDIKKWVGQPVRVKRLDFFRQSDLGKGPLGLVQSYYSSNTAHKPVERGSEDGLLASDGAPLLTLLRRHGHCDILYRK</sequence>
<reference evidence="1" key="1">
    <citation type="submission" date="2021-05" db="EMBL/GenBank/DDBJ databases">
        <authorList>
            <person name="Scholz U."/>
            <person name="Mascher M."/>
            <person name="Fiebig A."/>
        </authorList>
    </citation>
    <scope>NUCLEOTIDE SEQUENCE [LARGE SCALE GENOMIC DNA]</scope>
</reference>
<proteinExistence type="predicted"/>
<keyword evidence="2" id="KW-1185">Reference proteome</keyword>
<organism evidence="1 2">
    <name type="scientific">Avena sativa</name>
    <name type="common">Oat</name>
    <dbReference type="NCBI Taxonomy" id="4498"/>
    <lineage>
        <taxon>Eukaryota</taxon>
        <taxon>Viridiplantae</taxon>
        <taxon>Streptophyta</taxon>
        <taxon>Embryophyta</taxon>
        <taxon>Tracheophyta</taxon>
        <taxon>Spermatophyta</taxon>
        <taxon>Magnoliopsida</taxon>
        <taxon>Liliopsida</taxon>
        <taxon>Poales</taxon>
        <taxon>Poaceae</taxon>
        <taxon>BOP clade</taxon>
        <taxon>Pooideae</taxon>
        <taxon>Poodae</taxon>
        <taxon>Poeae</taxon>
        <taxon>Poeae Chloroplast Group 1 (Aveneae type)</taxon>
        <taxon>Aveninae</taxon>
        <taxon>Avena</taxon>
    </lineage>
</organism>
<name>A0ACD5YBH4_AVESA</name>
<reference evidence="1" key="2">
    <citation type="submission" date="2025-09" db="UniProtKB">
        <authorList>
            <consortium name="EnsemblPlants"/>
        </authorList>
    </citation>
    <scope>IDENTIFICATION</scope>
</reference>
<dbReference type="EnsemblPlants" id="AVESA.00010b.r2.5DG0942550.1">
    <property type="protein sequence ID" value="AVESA.00010b.r2.5DG0942550.1.CDS"/>
    <property type="gene ID" value="AVESA.00010b.r2.5DG0942550"/>
</dbReference>
<accession>A0ACD5YBH4</accession>
<evidence type="ECO:0000313" key="2">
    <source>
        <dbReference type="Proteomes" id="UP001732700"/>
    </source>
</evidence>